<dbReference type="PANTHER" id="PTHR37456">
    <property type="entry name" value="SI:CH211-266K2.1"/>
    <property type="match status" value="1"/>
</dbReference>
<reference evidence="2" key="2">
    <citation type="submission" date="2020-05" db="UniProtKB">
        <authorList>
            <consortium name="EnsemblMetazoa"/>
        </authorList>
    </citation>
    <scope>IDENTIFICATION</scope>
    <source>
        <strain evidence="2">IAEA</strain>
    </source>
</reference>
<dbReference type="PANTHER" id="PTHR37456:SF6">
    <property type="entry name" value="COLLAGEN ALPHA-1(XXIII) CHAIN-LIKE ISOFORM X2"/>
    <property type="match status" value="1"/>
</dbReference>
<protein>
    <recommendedName>
        <fullName evidence="4">Collagen alpha chain CG42342</fullName>
    </recommendedName>
</protein>
<evidence type="ECO:0000256" key="1">
    <source>
        <dbReference type="SAM" id="MobiDB-lite"/>
    </source>
</evidence>
<dbReference type="EnsemblMetazoa" id="GPPI016942-RA">
    <property type="protein sequence ID" value="GPPI016942-PA"/>
    <property type="gene ID" value="GPPI016942"/>
</dbReference>
<dbReference type="InterPro" id="IPR008160">
    <property type="entry name" value="Collagen"/>
</dbReference>
<evidence type="ECO:0008006" key="4">
    <source>
        <dbReference type="Google" id="ProtNLM"/>
    </source>
</evidence>
<evidence type="ECO:0000313" key="2">
    <source>
        <dbReference type="EnsemblMetazoa" id="GPPI016942-PA"/>
    </source>
</evidence>
<dbReference type="VEuPathDB" id="VectorBase:GPPI016942"/>
<feature type="compositionally biased region" description="Polar residues" evidence="1">
    <location>
        <begin position="17"/>
        <end position="27"/>
    </location>
</feature>
<feature type="compositionally biased region" description="Acidic residues" evidence="1">
    <location>
        <begin position="157"/>
        <end position="177"/>
    </location>
</feature>
<reference evidence="3" key="1">
    <citation type="submission" date="2015-01" db="EMBL/GenBank/DDBJ databases">
        <authorList>
            <person name="Aksoy S."/>
            <person name="Warren W."/>
            <person name="Wilson R.K."/>
        </authorList>
    </citation>
    <scope>NUCLEOTIDE SEQUENCE [LARGE SCALE GENOMIC DNA]</scope>
    <source>
        <strain evidence="3">IAEA</strain>
    </source>
</reference>
<dbReference type="EMBL" id="JXJN01007684">
    <property type="status" value="NOT_ANNOTATED_CDS"/>
    <property type="molecule type" value="Genomic_DNA"/>
</dbReference>
<sequence>MNKENESGAQFRYAYNSRKTQQISGKSEYNFDNRCHIGPPGLDGMKGAQGETGQKGERGDPGLPGTDGIPGQEGPRGEKGSRGDAGPPGKRGRKGDRGDKGEQGVPGLDAPCPLGSDGLPLPGCGWRPPKEPVISTPVHKDYLPDVTGPESNNASDYDQDEEEEEQNENDDEYDEYQDNLHNND</sequence>
<evidence type="ECO:0000313" key="3">
    <source>
        <dbReference type="Proteomes" id="UP000092460"/>
    </source>
</evidence>
<accession>A0A1B0B2M8</accession>
<proteinExistence type="predicted"/>
<organism evidence="2 3">
    <name type="scientific">Glossina palpalis gambiensis</name>
    <dbReference type="NCBI Taxonomy" id="67801"/>
    <lineage>
        <taxon>Eukaryota</taxon>
        <taxon>Metazoa</taxon>
        <taxon>Ecdysozoa</taxon>
        <taxon>Arthropoda</taxon>
        <taxon>Hexapoda</taxon>
        <taxon>Insecta</taxon>
        <taxon>Pterygota</taxon>
        <taxon>Neoptera</taxon>
        <taxon>Endopterygota</taxon>
        <taxon>Diptera</taxon>
        <taxon>Brachycera</taxon>
        <taxon>Muscomorpha</taxon>
        <taxon>Hippoboscoidea</taxon>
        <taxon>Glossinidae</taxon>
        <taxon>Glossina</taxon>
    </lineage>
</organism>
<keyword evidence="3" id="KW-1185">Reference proteome</keyword>
<dbReference type="STRING" id="67801.A0A1B0B2M8"/>
<dbReference type="InterPro" id="IPR050938">
    <property type="entry name" value="Collagen_Structural_Proteins"/>
</dbReference>
<dbReference type="Pfam" id="PF01391">
    <property type="entry name" value="Collagen"/>
    <property type="match status" value="1"/>
</dbReference>
<feature type="region of interest" description="Disordered" evidence="1">
    <location>
        <begin position="1"/>
        <end position="184"/>
    </location>
</feature>
<name>A0A1B0B2M8_9MUSC</name>
<dbReference type="AlphaFoldDB" id="A0A1B0B2M8"/>
<dbReference type="Proteomes" id="UP000092460">
    <property type="component" value="Unassembled WGS sequence"/>
</dbReference>